<dbReference type="Proteomes" id="UP001152649">
    <property type="component" value="Unassembled WGS sequence"/>
</dbReference>
<proteinExistence type="predicted"/>
<evidence type="ECO:0008006" key="4">
    <source>
        <dbReference type="Google" id="ProtNLM"/>
    </source>
</evidence>
<dbReference type="InterPro" id="IPR036879">
    <property type="entry name" value="TF_MADSbox_sf"/>
</dbReference>
<keyword evidence="3" id="KW-1185">Reference proteome</keyword>
<evidence type="ECO:0000256" key="1">
    <source>
        <dbReference type="SAM" id="MobiDB-lite"/>
    </source>
</evidence>
<dbReference type="SUPFAM" id="SSF55455">
    <property type="entry name" value="SRF-like"/>
    <property type="match status" value="1"/>
</dbReference>
<evidence type="ECO:0000313" key="2">
    <source>
        <dbReference type="EMBL" id="CAG8241004.1"/>
    </source>
</evidence>
<organism evidence="2 3">
    <name type="scientific">Penicillium salamii</name>
    <dbReference type="NCBI Taxonomy" id="1612424"/>
    <lineage>
        <taxon>Eukaryota</taxon>
        <taxon>Fungi</taxon>
        <taxon>Dikarya</taxon>
        <taxon>Ascomycota</taxon>
        <taxon>Pezizomycotina</taxon>
        <taxon>Eurotiomycetes</taxon>
        <taxon>Eurotiomycetidae</taxon>
        <taxon>Eurotiales</taxon>
        <taxon>Aspergillaceae</taxon>
        <taxon>Penicillium</taxon>
    </lineage>
</organism>
<dbReference type="AlphaFoldDB" id="A0A9W4I9G9"/>
<dbReference type="GO" id="GO:0003677">
    <property type="term" value="F:DNA binding"/>
    <property type="evidence" value="ECO:0007669"/>
    <property type="project" value="InterPro"/>
</dbReference>
<comment type="caution">
    <text evidence="2">The sequence shown here is derived from an EMBL/GenBank/DDBJ whole genome shotgun (WGS) entry which is preliminary data.</text>
</comment>
<name>A0A9W4I9G9_9EURO</name>
<reference evidence="2" key="1">
    <citation type="submission" date="2021-07" db="EMBL/GenBank/DDBJ databases">
        <authorList>
            <person name="Branca A.L. A."/>
        </authorList>
    </citation>
    <scope>NUCLEOTIDE SEQUENCE</scope>
</reference>
<accession>A0A9W4I9G9</accession>
<protein>
    <recommendedName>
        <fullName evidence="4">MADS-box domain-containing protein</fullName>
    </recommendedName>
</protein>
<dbReference type="GO" id="GO:0046983">
    <property type="term" value="F:protein dimerization activity"/>
    <property type="evidence" value="ECO:0007669"/>
    <property type="project" value="InterPro"/>
</dbReference>
<gene>
    <name evidence="2" type="ORF">PSALAMII_LOCUS498</name>
</gene>
<evidence type="ECO:0000313" key="3">
    <source>
        <dbReference type="Proteomes" id="UP001152649"/>
    </source>
</evidence>
<dbReference type="OrthoDB" id="4290543at2759"/>
<feature type="region of interest" description="Disordered" evidence="1">
    <location>
        <begin position="48"/>
        <end position="77"/>
    </location>
</feature>
<dbReference type="GO" id="GO:0045944">
    <property type="term" value="P:positive regulation of transcription by RNA polymerase II"/>
    <property type="evidence" value="ECO:0007669"/>
    <property type="project" value="UniProtKB-ARBA"/>
</dbReference>
<dbReference type="EMBL" id="CAJVPG010000019">
    <property type="protein sequence ID" value="CAG8241004.1"/>
    <property type="molecule type" value="Genomic_DNA"/>
</dbReference>
<sequence length="119" mass="13995">MAPALSRVKREQLRKRRNNLLRRHNEFWLLYGMKSWLIMESPDGQIFTYHSHPDTPPPSGEDMKTRPKSTVVRTPRYYSSMTSAQPVGKEFPVLCAPVRQYNRWEALGQLLENSLRMFS</sequence>